<feature type="region of interest" description="Disordered" evidence="1">
    <location>
        <begin position="417"/>
        <end position="439"/>
    </location>
</feature>
<feature type="compositionally biased region" description="Low complexity" evidence="1">
    <location>
        <begin position="140"/>
        <end position="151"/>
    </location>
</feature>
<gene>
    <name evidence="4" type="ORF">CC78DRAFT_536209</name>
</gene>
<evidence type="ECO:0000256" key="2">
    <source>
        <dbReference type="SAM" id="Phobius"/>
    </source>
</evidence>
<accession>A0A9P4K237</accession>
<feature type="region of interest" description="Disordered" evidence="1">
    <location>
        <begin position="76"/>
        <end position="221"/>
    </location>
</feature>
<evidence type="ECO:0000313" key="5">
    <source>
        <dbReference type="Proteomes" id="UP000800093"/>
    </source>
</evidence>
<evidence type="ECO:0000313" key="4">
    <source>
        <dbReference type="EMBL" id="KAF2260723.1"/>
    </source>
</evidence>
<feature type="compositionally biased region" description="Basic and acidic residues" evidence="1">
    <location>
        <begin position="154"/>
        <end position="164"/>
    </location>
</feature>
<feature type="compositionally biased region" description="Basic and acidic residues" evidence="1">
    <location>
        <begin position="106"/>
        <end position="115"/>
    </location>
</feature>
<dbReference type="InterPro" id="IPR018306">
    <property type="entry name" value="Phage_T5_Orf172_DNA-bd"/>
</dbReference>
<sequence>MDPRSLHTTSGMKRTSPRRSLPNTPPDVPYTSRISRTPEMDSGSQKIKTTASRTVLGPEYLPCSISQQSDTILLRPDLGIRGENEIIDLTEDSPKKDTSRIGASPDEPKHSETRTRRQPISTPTRKSKRSSKDLPVTPEVVDLTTLDLPVLAKDNAHERPRVRETQSNQGRRQPKPATEDQLQSDQGAIREDDLSLSSPETSPSRLACIPPLNQMPNGQDTSSRCKYTAVNIDDNIASKLHERLVLDRSTDKYGDQKLGLVYIFKTPDGLDCSDGSDGLNLLKIGYTSGPTTTRQRRLRKCTNGLSLVHRTRLMLNARWAETLVKCELANLCRPFECGNCKKSNGKPTVHAEWFEVDRGLAIKTVERWRNFILQEPYEDSGFLKKEWRERLNNMEPAAINEDPLDHDSRWKRWSFVDATPSTNSPTTSNPSTNQSSESIPNISLPANPLISTEPNASANATTAMHTPSEDSLSDPSIIPLPSKEMPVIETLMKHPFYCLLFLFVLQNYYVCYILIAVFSILCIRQFLTKWS</sequence>
<evidence type="ECO:0000259" key="3">
    <source>
        <dbReference type="SMART" id="SM00974"/>
    </source>
</evidence>
<dbReference type="EMBL" id="ML986674">
    <property type="protein sequence ID" value="KAF2260723.1"/>
    <property type="molecule type" value="Genomic_DNA"/>
</dbReference>
<keyword evidence="2" id="KW-0472">Membrane</keyword>
<reference evidence="5" key="1">
    <citation type="journal article" date="2020" name="Stud. Mycol.">
        <title>101 Dothideomycetes genomes: A test case for predicting lifestyles and emergence of pathogens.</title>
        <authorList>
            <person name="Haridas S."/>
            <person name="Albert R."/>
            <person name="Binder M."/>
            <person name="Bloem J."/>
            <person name="LaButti K."/>
            <person name="Salamov A."/>
            <person name="Andreopoulos B."/>
            <person name="Baker S."/>
            <person name="Barry K."/>
            <person name="Bills G."/>
            <person name="Bluhm B."/>
            <person name="Cannon C."/>
            <person name="Castanera R."/>
            <person name="Culley D."/>
            <person name="Daum C."/>
            <person name="Ezra D."/>
            <person name="Gonzalez J."/>
            <person name="Henrissat B."/>
            <person name="Kuo A."/>
            <person name="Liang C."/>
            <person name="Lipzen A."/>
            <person name="Lutzoni F."/>
            <person name="Magnuson J."/>
            <person name="Mondo S."/>
            <person name="Nolan M."/>
            <person name="Ohm R."/>
            <person name="Pangilinan J."/>
            <person name="Park H.-J."/>
            <person name="Ramirez L."/>
            <person name="Alfaro M."/>
            <person name="Sun H."/>
            <person name="Tritt A."/>
            <person name="Yoshinaga Y."/>
            <person name="Zwiers L.-H."/>
            <person name="Turgeon B."/>
            <person name="Goodwin S."/>
            <person name="Spatafora J."/>
            <person name="Crous P."/>
            <person name="Grigoriev I."/>
        </authorList>
    </citation>
    <scope>NUCLEOTIDE SEQUENCE [LARGE SCALE GENOMIC DNA]</scope>
    <source>
        <strain evidence="5">CBS 304.66</strain>
    </source>
</reference>
<feature type="domain" description="Bacteriophage T5 Orf172 DNA-binding" evidence="3">
    <location>
        <begin position="276"/>
        <end position="368"/>
    </location>
</feature>
<keyword evidence="2" id="KW-0812">Transmembrane</keyword>
<dbReference type="Proteomes" id="UP000800093">
    <property type="component" value="Unassembled WGS sequence"/>
</dbReference>
<evidence type="ECO:0000256" key="1">
    <source>
        <dbReference type="SAM" id="MobiDB-lite"/>
    </source>
</evidence>
<feature type="compositionally biased region" description="Polar residues" evidence="1">
    <location>
        <begin position="42"/>
        <end position="53"/>
    </location>
</feature>
<dbReference type="Pfam" id="PF10544">
    <property type="entry name" value="T5orf172"/>
    <property type="match status" value="1"/>
</dbReference>
<dbReference type="SMART" id="SM00974">
    <property type="entry name" value="T5orf172"/>
    <property type="match status" value="1"/>
</dbReference>
<organism evidence="4 5">
    <name type="scientific">Lojkania enalia</name>
    <dbReference type="NCBI Taxonomy" id="147567"/>
    <lineage>
        <taxon>Eukaryota</taxon>
        <taxon>Fungi</taxon>
        <taxon>Dikarya</taxon>
        <taxon>Ascomycota</taxon>
        <taxon>Pezizomycotina</taxon>
        <taxon>Dothideomycetes</taxon>
        <taxon>Pleosporomycetidae</taxon>
        <taxon>Pleosporales</taxon>
        <taxon>Pleosporales incertae sedis</taxon>
        <taxon>Lojkania</taxon>
    </lineage>
</organism>
<feature type="compositionally biased region" description="Polar residues" evidence="1">
    <location>
        <begin position="1"/>
        <end position="13"/>
    </location>
</feature>
<feature type="transmembrane region" description="Helical" evidence="2">
    <location>
        <begin position="499"/>
        <end position="523"/>
    </location>
</feature>
<dbReference type="AlphaFoldDB" id="A0A9P4K237"/>
<proteinExistence type="predicted"/>
<keyword evidence="5" id="KW-1185">Reference proteome</keyword>
<protein>
    <recommendedName>
        <fullName evidence="3">Bacteriophage T5 Orf172 DNA-binding domain-containing protein</fullName>
    </recommendedName>
</protein>
<comment type="caution">
    <text evidence="4">The sequence shown here is derived from an EMBL/GenBank/DDBJ whole genome shotgun (WGS) entry which is preliminary data.</text>
</comment>
<feature type="region of interest" description="Disordered" evidence="1">
    <location>
        <begin position="1"/>
        <end position="59"/>
    </location>
</feature>
<feature type="compositionally biased region" description="Low complexity" evidence="1">
    <location>
        <begin position="419"/>
        <end position="436"/>
    </location>
</feature>
<name>A0A9P4K237_9PLEO</name>
<dbReference type="OrthoDB" id="3511049at2759"/>
<keyword evidence="2" id="KW-1133">Transmembrane helix</keyword>
<feature type="compositionally biased region" description="Polar residues" evidence="1">
    <location>
        <begin position="195"/>
        <end position="204"/>
    </location>
</feature>